<gene>
    <name evidence="7" type="ORF">FNF27_00542</name>
    <name evidence="6" type="ORF">FNF28_00314</name>
    <name evidence="5" type="ORF">FNF31_04288</name>
</gene>
<dbReference type="Proteomes" id="UP000325113">
    <property type="component" value="Unassembled WGS sequence"/>
</dbReference>
<evidence type="ECO:0000313" key="7">
    <source>
        <dbReference type="EMBL" id="KAA0177994.1"/>
    </source>
</evidence>
<dbReference type="PROSITE" id="PS00941">
    <property type="entry name" value="CARBOXYLESTERASE_B_2"/>
    <property type="match status" value="1"/>
</dbReference>
<comment type="caution">
    <text evidence="7">The sequence shown here is derived from an EMBL/GenBank/DDBJ whole genome shotgun (WGS) entry which is preliminary data.</text>
</comment>
<evidence type="ECO:0000256" key="1">
    <source>
        <dbReference type="ARBA" id="ARBA00005964"/>
    </source>
</evidence>
<keyword evidence="3" id="KW-0732">Signal</keyword>
<evidence type="ECO:0000313" key="10">
    <source>
        <dbReference type="Proteomes" id="UP000325113"/>
    </source>
</evidence>
<keyword evidence="2 3" id="KW-0378">Hydrolase</keyword>
<dbReference type="Pfam" id="PF00135">
    <property type="entry name" value="COesterase"/>
    <property type="match status" value="1"/>
</dbReference>
<protein>
    <recommendedName>
        <fullName evidence="3">Carboxylic ester hydrolase</fullName>
        <ecNumber evidence="3">3.1.1.-</ecNumber>
    </recommendedName>
</protein>
<evidence type="ECO:0000313" key="5">
    <source>
        <dbReference type="EMBL" id="KAA0160419.1"/>
    </source>
</evidence>
<dbReference type="EMBL" id="VLTM01000044">
    <property type="protein sequence ID" value="KAA0160419.1"/>
    <property type="molecule type" value="Genomic_DNA"/>
</dbReference>
<comment type="similarity">
    <text evidence="1 3">Belongs to the type-B carboxylesterase/lipase family.</text>
</comment>
<feature type="domain" description="Carboxylesterase type B" evidence="4">
    <location>
        <begin position="47"/>
        <end position="559"/>
    </location>
</feature>
<organism evidence="7 8">
    <name type="scientific">Cafeteria roenbergensis</name>
    <name type="common">Marine flagellate</name>
    <dbReference type="NCBI Taxonomy" id="33653"/>
    <lineage>
        <taxon>Eukaryota</taxon>
        <taxon>Sar</taxon>
        <taxon>Stramenopiles</taxon>
        <taxon>Bigyra</taxon>
        <taxon>Opalozoa</taxon>
        <taxon>Bicosoecida</taxon>
        <taxon>Cafeteriaceae</taxon>
        <taxon>Cafeteria</taxon>
    </lineage>
</organism>
<evidence type="ECO:0000256" key="2">
    <source>
        <dbReference type="ARBA" id="ARBA00022801"/>
    </source>
</evidence>
<dbReference type="OrthoDB" id="408631at2759"/>
<feature type="signal peptide" evidence="3">
    <location>
        <begin position="1"/>
        <end position="18"/>
    </location>
</feature>
<dbReference type="EMBL" id="VLTL01000003">
    <property type="protein sequence ID" value="KAA0171997.1"/>
    <property type="molecule type" value="Genomic_DNA"/>
</dbReference>
<evidence type="ECO:0000256" key="3">
    <source>
        <dbReference type="RuleBase" id="RU361235"/>
    </source>
</evidence>
<evidence type="ECO:0000313" key="8">
    <source>
        <dbReference type="Proteomes" id="UP000322899"/>
    </source>
</evidence>
<feature type="chain" id="PRO_5034155540" description="Carboxylic ester hydrolase" evidence="3">
    <location>
        <begin position="19"/>
        <end position="572"/>
    </location>
</feature>
<dbReference type="InterPro" id="IPR002018">
    <property type="entry name" value="CarbesteraseB"/>
</dbReference>
<evidence type="ECO:0000259" key="4">
    <source>
        <dbReference type="Pfam" id="PF00135"/>
    </source>
</evidence>
<dbReference type="PROSITE" id="PS00122">
    <property type="entry name" value="CARBOXYLESTERASE_B_1"/>
    <property type="match status" value="1"/>
</dbReference>
<dbReference type="AlphaFoldDB" id="A0A5A8EKZ9"/>
<accession>A0A5A8EKZ9</accession>
<sequence length="572" mass="60823">MRLAAVLLGAVLATAAAGGRLGGLPPDAERARLRLQQRIADSDATVTVSTPFGPIRGFVTESNRSQHFLGVPFAAPPVGPLRWQPPMPTNWSTVLNASWFGPSCPQSSGVMTVGTTISEDCLYLNVYKPNRPAPPGGFAVMLFLYGGSWQEGSGSFPLYWADRDVSLAQNVIMITTNYRMRAFGFLASQSIQKQTSDGSNGNFGLQDQRAALKWAIRAAPSFGGNPKNVTLFGESAGAASVACHLVSPRSEGLFQRAAMESGPFGPMNAMPLNVSEVKFARLASLLGCAPPPSPAPSPGAQPLSVEAVSASDAVLDCLRRKNTSELLAAGSHTSQSQAMVDWGPTIDGVDLTDFPEVLAAAGKIQDVPILLGSNADEGTAFSNAPKDLNASGFMPFLQQRFGAAIAEAVGPLYPPAQYKDAWWAATHVLGDGLFSCPARQSSRWIANAPGRKSPVFLYFYEHVLELVDLLVPGKGCFHGSELAMVFHVDLALWTQGEQELASEVLGYWTRFAAHGNPNGGTDPFWPAYGQDGDTALALNVGANGTARVTGLKRRQCDAWDTVTVTSRFIFGE</sequence>
<evidence type="ECO:0000313" key="9">
    <source>
        <dbReference type="Proteomes" id="UP000324907"/>
    </source>
</evidence>
<dbReference type="EMBL" id="VLTO01000002">
    <property type="protein sequence ID" value="KAA0177994.1"/>
    <property type="molecule type" value="Genomic_DNA"/>
</dbReference>
<dbReference type="Proteomes" id="UP000324907">
    <property type="component" value="Unassembled WGS sequence"/>
</dbReference>
<dbReference type="PANTHER" id="PTHR43918:SF4">
    <property type="entry name" value="CARBOXYLIC ESTER HYDROLASE"/>
    <property type="match status" value="1"/>
</dbReference>
<dbReference type="EC" id="3.1.1.-" evidence="3"/>
<dbReference type="GO" id="GO:0052689">
    <property type="term" value="F:carboxylic ester hydrolase activity"/>
    <property type="evidence" value="ECO:0007669"/>
    <property type="project" value="TreeGrafter"/>
</dbReference>
<dbReference type="PANTHER" id="PTHR43918">
    <property type="entry name" value="ACETYLCHOLINESTERASE"/>
    <property type="match status" value="1"/>
</dbReference>
<evidence type="ECO:0000313" key="6">
    <source>
        <dbReference type="EMBL" id="KAA0171997.1"/>
    </source>
</evidence>
<dbReference type="InterPro" id="IPR050654">
    <property type="entry name" value="AChE-related_enzymes"/>
</dbReference>
<reference evidence="8 9" key="1">
    <citation type="submission" date="2019-07" db="EMBL/GenBank/DDBJ databases">
        <title>Genomes of Cafeteria roenbergensis.</title>
        <authorList>
            <person name="Fischer M.G."/>
            <person name="Hackl T."/>
            <person name="Roman M."/>
        </authorList>
    </citation>
    <scope>NUCLEOTIDE SEQUENCE [LARGE SCALE GENOMIC DNA]</scope>
    <source>
        <strain evidence="5 10">Cflag</strain>
        <strain evidence="7 8">E4-10P</strain>
        <strain evidence="6 9">RCC970-E3</strain>
    </source>
</reference>
<dbReference type="InterPro" id="IPR029058">
    <property type="entry name" value="AB_hydrolase_fold"/>
</dbReference>
<dbReference type="InterPro" id="IPR019826">
    <property type="entry name" value="Carboxylesterase_B_AS"/>
</dbReference>
<dbReference type="Proteomes" id="UP000322899">
    <property type="component" value="Unassembled WGS sequence"/>
</dbReference>
<name>A0A5A8EKZ9_CAFRO</name>
<dbReference type="SUPFAM" id="SSF53474">
    <property type="entry name" value="alpha/beta-Hydrolases"/>
    <property type="match status" value="1"/>
</dbReference>
<dbReference type="Gene3D" id="3.40.50.1820">
    <property type="entry name" value="alpha/beta hydrolase"/>
    <property type="match status" value="1"/>
</dbReference>
<dbReference type="InterPro" id="IPR019819">
    <property type="entry name" value="Carboxylesterase_B_CS"/>
</dbReference>
<proteinExistence type="inferred from homology"/>